<organism evidence="1">
    <name type="scientific">Graphocephala atropunctata</name>
    <dbReference type="NCBI Taxonomy" id="36148"/>
    <lineage>
        <taxon>Eukaryota</taxon>
        <taxon>Metazoa</taxon>
        <taxon>Ecdysozoa</taxon>
        <taxon>Arthropoda</taxon>
        <taxon>Hexapoda</taxon>
        <taxon>Insecta</taxon>
        <taxon>Pterygota</taxon>
        <taxon>Neoptera</taxon>
        <taxon>Paraneoptera</taxon>
        <taxon>Hemiptera</taxon>
        <taxon>Auchenorrhyncha</taxon>
        <taxon>Membracoidea</taxon>
        <taxon>Cicadellidae</taxon>
        <taxon>Cicadellinae</taxon>
        <taxon>Cicadellini</taxon>
        <taxon>Graphocephala</taxon>
    </lineage>
</organism>
<evidence type="ECO:0008006" key="2">
    <source>
        <dbReference type="Google" id="ProtNLM"/>
    </source>
</evidence>
<sequence>MDDCLDEIANSRVVDACVYEEVTDFNFFSDQNVDLRKSITILSLNIRSYNKNVDELMIILSRYSHKFDVIVLTETWLDENSAHVSMDGYVVFVNKLSKNQNDGVIVFVSECLDVSSKEVKLHGATCIKVDITFGGGLLLLLSVYRSPSNDLELFIDDLESYLDGRRGVGSYCLV</sequence>
<evidence type="ECO:0000313" key="1">
    <source>
        <dbReference type="EMBL" id="JAT28213.1"/>
    </source>
</evidence>
<dbReference type="InterPro" id="IPR036691">
    <property type="entry name" value="Endo/exonu/phosph_ase_sf"/>
</dbReference>
<accession>A0A1B6LX20</accession>
<dbReference type="SUPFAM" id="SSF56219">
    <property type="entry name" value="DNase I-like"/>
    <property type="match status" value="1"/>
</dbReference>
<feature type="non-terminal residue" evidence="1">
    <location>
        <position position="174"/>
    </location>
</feature>
<dbReference type="Gene3D" id="3.60.10.10">
    <property type="entry name" value="Endonuclease/exonuclease/phosphatase"/>
    <property type="match status" value="1"/>
</dbReference>
<dbReference type="AlphaFoldDB" id="A0A1B6LX20"/>
<proteinExistence type="predicted"/>
<gene>
    <name evidence="1" type="ORF">g.5926</name>
</gene>
<reference evidence="1" key="1">
    <citation type="submission" date="2015-11" db="EMBL/GenBank/DDBJ databases">
        <title>De novo transcriptome assembly of four potential Pierce s Disease insect vectors from Arizona vineyards.</title>
        <authorList>
            <person name="Tassone E.E."/>
        </authorList>
    </citation>
    <scope>NUCLEOTIDE SEQUENCE</scope>
</reference>
<dbReference type="EMBL" id="GEBQ01011764">
    <property type="protein sequence ID" value="JAT28213.1"/>
    <property type="molecule type" value="Transcribed_RNA"/>
</dbReference>
<protein>
    <recommendedName>
        <fullName evidence="2">Endonuclease/exonuclease/phosphatase domain-containing protein</fullName>
    </recommendedName>
</protein>
<name>A0A1B6LX20_9HEMI</name>